<protein>
    <submittedName>
        <fullName evidence="2">Uncharacterized protein</fullName>
    </submittedName>
</protein>
<dbReference type="EMBL" id="LSUQ01000008">
    <property type="protein sequence ID" value="OAG94613.1"/>
    <property type="molecule type" value="Genomic_DNA"/>
</dbReference>
<keyword evidence="1" id="KW-1133">Transmembrane helix</keyword>
<feature type="transmembrane region" description="Helical" evidence="1">
    <location>
        <begin position="6"/>
        <end position="23"/>
    </location>
</feature>
<gene>
    <name evidence="2" type="ORF">AYW79_04470</name>
</gene>
<evidence type="ECO:0000256" key="1">
    <source>
        <dbReference type="SAM" id="Phobius"/>
    </source>
</evidence>
<evidence type="ECO:0000313" key="2">
    <source>
        <dbReference type="EMBL" id="OAG94613.1"/>
    </source>
</evidence>
<dbReference type="Proteomes" id="UP000077421">
    <property type="component" value="Unassembled WGS sequence"/>
</dbReference>
<dbReference type="AlphaFoldDB" id="A0A853KCS1"/>
<keyword evidence="1" id="KW-0812">Transmembrane</keyword>
<sequence>MYIDWMTLTLAGILLYSIISGVLHRFATELVYVVSRFISTAVGIGALWFTWVISIQFTNYITQNNE</sequence>
<accession>A0A853KCS1</accession>
<evidence type="ECO:0000313" key="3">
    <source>
        <dbReference type="Proteomes" id="UP000077421"/>
    </source>
</evidence>
<keyword evidence="1" id="KW-0472">Membrane</keyword>
<proteinExistence type="predicted"/>
<reference evidence="2 3" key="1">
    <citation type="submission" date="2016-02" db="EMBL/GenBank/DDBJ databases">
        <title>Draft genome sequence of Acidibacillus ferrooxidans SLC66.</title>
        <authorList>
            <person name="Oliveira G."/>
            <person name="Nancucheo I."/>
            <person name="Dall'Agnol H."/>
            <person name="Johnson B."/>
            <person name="Oliveira R."/>
            <person name="Nunes G.L."/>
            <person name="Tzotzos G."/>
            <person name="Orellana S.C."/>
            <person name="Salim A.C."/>
            <person name="Araujo F.M."/>
        </authorList>
    </citation>
    <scope>NUCLEOTIDE SEQUENCE [LARGE SCALE GENOMIC DNA]</scope>
    <source>
        <strain evidence="2 3">SLC66</strain>
    </source>
</reference>
<organism evidence="2 3">
    <name type="scientific">Ferroacidibacillus organovorans</name>
    <dbReference type="NCBI Taxonomy" id="1765683"/>
    <lineage>
        <taxon>Bacteria</taxon>
        <taxon>Bacillati</taxon>
        <taxon>Bacillota</taxon>
        <taxon>Bacilli</taxon>
        <taxon>Bacillales</taxon>
        <taxon>Alicyclobacillaceae</taxon>
        <taxon>Ferroacidibacillus</taxon>
    </lineage>
</organism>
<name>A0A853KCS1_9BACL</name>
<feature type="transmembrane region" description="Helical" evidence="1">
    <location>
        <begin position="30"/>
        <end position="53"/>
    </location>
</feature>
<comment type="caution">
    <text evidence="2">The sequence shown here is derived from an EMBL/GenBank/DDBJ whole genome shotgun (WGS) entry which is preliminary data.</text>
</comment>